<organism evidence="2 3">
    <name type="scientific">Bodo saltans</name>
    <name type="common">Flagellated protozoan</name>
    <dbReference type="NCBI Taxonomy" id="75058"/>
    <lineage>
        <taxon>Eukaryota</taxon>
        <taxon>Discoba</taxon>
        <taxon>Euglenozoa</taxon>
        <taxon>Kinetoplastea</taxon>
        <taxon>Metakinetoplastina</taxon>
        <taxon>Eubodonida</taxon>
        <taxon>Bodonidae</taxon>
        <taxon>Bodo</taxon>
    </lineage>
</organism>
<feature type="region of interest" description="Disordered" evidence="1">
    <location>
        <begin position="85"/>
        <end position="108"/>
    </location>
</feature>
<feature type="region of interest" description="Disordered" evidence="1">
    <location>
        <begin position="130"/>
        <end position="155"/>
    </location>
</feature>
<protein>
    <submittedName>
        <fullName evidence="2">Uncharacterized protein</fullName>
    </submittedName>
</protein>
<dbReference type="Proteomes" id="UP000051952">
    <property type="component" value="Unassembled WGS sequence"/>
</dbReference>
<feature type="compositionally biased region" description="Low complexity" evidence="1">
    <location>
        <begin position="48"/>
        <end position="59"/>
    </location>
</feature>
<evidence type="ECO:0000256" key="1">
    <source>
        <dbReference type="SAM" id="MobiDB-lite"/>
    </source>
</evidence>
<evidence type="ECO:0000313" key="2">
    <source>
        <dbReference type="EMBL" id="CUG85885.1"/>
    </source>
</evidence>
<feature type="compositionally biased region" description="Polar residues" evidence="1">
    <location>
        <begin position="94"/>
        <end position="104"/>
    </location>
</feature>
<evidence type="ECO:0000313" key="3">
    <source>
        <dbReference type="Proteomes" id="UP000051952"/>
    </source>
</evidence>
<sequence>MGELGRYVDAPTAASSSTISLGAYWQHLATTSSQHGGDRSQEERALFQAAAGAPQQGQGSPFKAVSSVPSDQRHATRLEVLGAARREAKKRSTDYQQQQLSAPSPMQAAMTPGAVASYTAGKPWTHRHKAFDVSSSSPRGAADVLQHDDDDAPGVLGRDAHHYNYNHAPVLHTMEVEEEEGSEQVAHGGEERLQRASNNYVGMQNNHGVIEDYSVLEGIERERADDAHLATVSAQHRRSHHQRIETMFVTTVRELAPIRQATEKLLVDTSVVGQTIEKQLATSAQYREKNRGMLLQAKQLEATLSSIDERLRALQQMVAN</sequence>
<accession>A0A0S4J6Y2</accession>
<dbReference type="EMBL" id="CYKH01001208">
    <property type="protein sequence ID" value="CUG85885.1"/>
    <property type="molecule type" value="Genomic_DNA"/>
</dbReference>
<dbReference type="VEuPathDB" id="TriTrypDB:BSAL_90960"/>
<gene>
    <name evidence="2" type="ORF">BSAL_90960</name>
</gene>
<name>A0A0S4J6Y2_BODSA</name>
<feature type="region of interest" description="Disordered" evidence="1">
    <location>
        <begin position="48"/>
        <end position="73"/>
    </location>
</feature>
<proteinExistence type="predicted"/>
<keyword evidence="3" id="KW-1185">Reference proteome</keyword>
<dbReference type="AlphaFoldDB" id="A0A0S4J6Y2"/>
<reference evidence="3" key="1">
    <citation type="submission" date="2015-09" db="EMBL/GenBank/DDBJ databases">
        <authorList>
            <consortium name="Pathogen Informatics"/>
        </authorList>
    </citation>
    <scope>NUCLEOTIDE SEQUENCE [LARGE SCALE GENOMIC DNA]</scope>
    <source>
        <strain evidence="3">Lake Konstanz</strain>
    </source>
</reference>